<feature type="transmembrane region" description="Helical" evidence="1">
    <location>
        <begin position="849"/>
        <end position="868"/>
    </location>
</feature>
<dbReference type="PANTHER" id="PTHR32063">
    <property type="match status" value="1"/>
</dbReference>
<dbReference type="Proteomes" id="UP000244441">
    <property type="component" value="Chromosome"/>
</dbReference>
<dbReference type="Gene3D" id="3.30.2090.10">
    <property type="entry name" value="Multidrug efflux transporter AcrB TolC docking domain, DN and DC subdomains"/>
    <property type="match status" value="2"/>
</dbReference>
<dbReference type="PANTHER" id="PTHR32063:SF0">
    <property type="entry name" value="SWARMING MOTILITY PROTEIN SWRC"/>
    <property type="match status" value="1"/>
</dbReference>
<feature type="transmembrane region" description="Helical" evidence="1">
    <location>
        <begin position="362"/>
        <end position="382"/>
    </location>
</feature>
<organism evidence="2 3">
    <name type="scientific">Saccharobesus litoralis</name>
    <dbReference type="NCBI Taxonomy" id="2172099"/>
    <lineage>
        <taxon>Bacteria</taxon>
        <taxon>Pseudomonadati</taxon>
        <taxon>Pseudomonadota</taxon>
        <taxon>Gammaproteobacteria</taxon>
        <taxon>Alteromonadales</taxon>
        <taxon>Alteromonadaceae</taxon>
        <taxon>Saccharobesus</taxon>
    </lineage>
</organism>
<gene>
    <name evidence="2" type="ORF">C2869_17515</name>
</gene>
<evidence type="ECO:0000313" key="3">
    <source>
        <dbReference type="Proteomes" id="UP000244441"/>
    </source>
</evidence>
<keyword evidence="3" id="KW-1185">Reference proteome</keyword>
<dbReference type="EMBL" id="CP026604">
    <property type="protein sequence ID" value="AWB68109.1"/>
    <property type="molecule type" value="Genomic_DNA"/>
</dbReference>
<dbReference type="Gene3D" id="3.30.70.1320">
    <property type="entry name" value="Multidrug efflux transporter AcrB pore domain like"/>
    <property type="match status" value="1"/>
</dbReference>
<dbReference type="SUPFAM" id="SSF82866">
    <property type="entry name" value="Multidrug efflux transporter AcrB transmembrane domain"/>
    <property type="match status" value="2"/>
</dbReference>
<feature type="transmembrane region" description="Helical" evidence="1">
    <location>
        <begin position="523"/>
        <end position="541"/>
    </location>
</feature>
<dbReference type="InterPro" id="IPR001036">
    <property type="entry name" value="Acrflvin-R"/>
</dbReference>
<feature type="transmembrane region" description="Helical" evidence="1">
    <location>
        <begin position="12"/>
        <end position="32"/>
    </location>
</feature>
<dbReference type="Pfam" id="PF00873">
    <property type="entry name" value="ACR_tran"/>
    <property type="match status" value="2"/>
</dbReference>
<dbReference type="RefSeq" id="WP_108604174.1">
    <property type="nucleotide sequence ID" value="NZ_CP026604.1"/>
</dbReference>
<dbReference type="SUPFAM" id="SSF82693">
    <property type="entry name" value="Multidrug efflux transporter AcrB pore domain, PN1, PN2, PC1 and PC2 subdomains"/>
    <property type="match status" value="2"/>
</dbReference>
<feature type="transmembrane region" description="Helical" evidence="1">
    <location>
        <begin position="388"/>
        <end position="413"/>
    </location>
</feature>
<dbReference type="KEGG" id="cate:C2869_17515"/>
<dbReference type="GO" id="GO:0042910">
    <property type="term" value="F:xenobiotic transmembrane transporter activity"/>
    <property type="evidence" value="ECO:0007669"/>
    <property type="project" value="TreeGrafter"/>
</dbReference>
<keyword evidence="1" id="KW-0812">Transmembrane</keyword>
<keyword evidence="1" id="KW-1133">Transmembrane helix</keyword>
<feature type="transmembrane region" description="Helical" evidence="1">
    <location>
        <begin position="433"/>
        <end position="453"/>
    </location>
</feature>
<dbReference type="Gene3D" id="1.20.1640.10">
    <property type="entry name" value="Multidrug efflux transporter AcrB transmembrane domain"/>
    <property type="match status" value="2"/>
</dbReference>
<feature type="transmembrane region" description="Helical" evidence="1">
    <location>
        <begin position="978"/>
        <end position="1001"/>
    </location>
</feature>
<evidence type="ECO:0000256" key="1">
    <source>
        <dbReference type="SAM" id="Phobius"/>
    </source>
</evidence>
<dbReference type="PRINTS" id="PR00702">
    <property type="entry name" value="ACRIFLAVINRP"/>
</dbReference>
<feature type="transmembrane region" description="Helical" evidence="1">
    <location>
        <begin position="905"/>
        <end position="926"/>
    </location>
</feature>
<evidence type="ECO:0008006" key="4">
    <source>
        <dbReference type="Google" id="ProtNLM"/>
    </source>
</evidence>
<name>A0A2S0VV69_9ALTE</name>
<sequence>MNLTQQALRNPTAVVVGLIMVVMFGIISLFRLPVQMTPNVERPQIVVQTGWRSAAPEEVESEIIEQQEDVLKNVPGLVKLESQAGQGRGTVTLKFDVEVDLRRALLETMNQLNRVPRYPVDADEPVLFVGNDEFGGEIAWFAIQTVEGNDKDIRAYREYIEDVIQTRIERIDGVSKTNAYGALEKELQIVFDPTKLASVGVTIPQLVGRLSSIQDSSGGFTDVGRRRYTLRFKGKYPIENFGSIVVTTYQGEPVLLSDVATVDYRLQDEVGVLYQIGSRGVAMNIVPENDVNVLDIMRQVDVIVDDLNQNVLPKAGVSITKVYDESDYVNDAVDLVRNNLALGILLAIGVLWWFLRKFRATIMVAVAIPLALTTTFVVFDMLGRSLNIISLAGLAFAVGMVLDAAIVVLENIVRLREAGLNKRDAALQGAGQVWGALLSSTATTIAIFIPILFLKDVSGQLFGDLALAIAIAVVSSLLVAVLVLPTGSVGLLAKVKDDDPHKRWWDNISAGIMRITSSPAKRWSWILGLMLLSVTTTLALLPQADYLPKGNRNLIFGFILPPPGQSAEAARQEMGEVLNARLSEYYQGNKEPQVSNYFLGLFGNFGFVGGAATDPDKIPDLVNAFNGEILRGFPDTIAFASQAELFGRLDGGRSIDIDIQANDIDRALQAAQAGFGKIMQVMPTAQTQPVPGLEFAEPELRLTPDKRRIVEAGLARQDVMQMTAALGDGLFLGEYFDGQRRARMLLRAPEWTTPESLGATPVYTPNSTTLPFSELVEIERTAGPAQIRRVDRRRTITLVVTPPDNMSLEQAIKMLKTEVEPVISANLPEDGTVTYRGSAKALDTTLQQMAGSFALALAILYLLMAALFRSFKDSLLVVLALPLATFGGVAMLQITNLFIFQPLDLLTMIGFVILLGLVVNNAILLVHQTRSSEREGLHRTEAVKQAVRLRLRPILMSTLTSLFGMLPLLLIPGSGAELYRGIAAVIVGGMSVSTLFTLIFLPSLLRMGEETFKCIQPAAEDITPTQAKVA</sequence>
<dbReference type="SUPFAM" id="SSF82714">
    <property type="entry name" value="Multidrug efflux transporter AcrB TolC docking domain, DN and DC subdomains"/>
    <property type="match status" value="2"/>
</dbReference>
<reference evidence="2 3" key="1">
    <citation type="submission" date="2018-01" db="EMBL/GenBank/DDBJ databases">
        <title>Genome sequence of a Cantenovulum-like bacteria.</title>
        <authorList>
            <person name="Tan W.R."/>
            <person name="Lau N.-S."/>
            <person name="Go F."/>
            <person name="Amirul A.-A.A."/>
        </authorList>
    </citation>
    <scope>NUCLEOTIDE SEQUENCE [LARGE SCALE GENOMIC DNA]</scope>
    <source>
        <strain evidence="2 3">CCB-QB4</strain>
    </source>
</reference>
<dbReference type="Gene3D" id="3.30.70.1430">
    <property type="entry name" value="Multidrug efflux transporter AcrB pore domain"/>
    <property type="match status" value="2"/>
</dbReference>
<dbReference type="GO" id="GO:0005886">
    <property type="term" value="C:plasma membrane"/>
    <property type="evidence" value="ECO:0007669"/>
    <property type="project" value="TreeGrafter"/>
</dbReference>
<keyword evidence="1" id="KW-0472">Membrane</keyword>
<dbReference type="Gene3D" id="3.30.70.1440">
    <property type="entry name" value="Multidrug efflux transporter AcrB pore domain"/>
    <property type="match status" value="1"/>
</dbReference>
<feature type="transmembrane region" description="Helical" evidence="1">
    <location>
        <begin position="335"/>
        <end position="355"/>
    </location>
</feature>
<dbReference type="OrthoDB" id="9757904at2"/>
<protein>
    <recommendedName>
        <fullName evidence="4">Multidrug efflux pump subunit AcrB</fullName>
    </recommendedName>
</protein>
<proteinExistence type="predicted"/>
<dbReference type="AlphaFoldDB" id="A0A2S0VV69"/>
<dbReference type="InterPro" id="IPR027463">
    <property type="entry name" value="AcrB_DN_DC_subdom"/>
</dbReference>
<evidence type="ECO:0000313" key="2">
    <source>
        <dbReference type="EMBL" id="AWB68109.1"/>
    </source>
</evidence>
<feature type="transmembrane region" description="Helical" evidence="1">
    <location>
        <begin position="875"/>
        <end position="899"/>
    </location>
</feature>
<feature type="transmembrane region" description="Helical" evidence="1">
    <location>
        <begin position="465"/>
        <end position="493"/>
    </location>
</feature>
<feature type="transmembrane region" description="Helical" evidence="1">
    <location>
        <begin position="954"/>
        <end position="972"/>
    </location>
</feature>
<accession>A0A2S0VV69</accession>